<dbReference type="EMBL" id="ACSE01000033">
    <property type="protein sequence ID" value="EFD87507.1"/>
    <property type="molecule type" value="Genomic_DNA"/>
</dbReference>
<dbReference type="Proteomes" id="UP000003075">
    <property type="component" value="Unassembled WGS sequence"/>
</dbReference>
<organism evidence="1 2">
    <name type="scientific">Oenococcus oeni AWRIB429</name>
    <dbReference type="NCBI Taxonomy" id="655225"/>
    <lineage>
        <taxon>Bacteria</taxon>
        <taxon>Bacillati</taxon>
        <taxon>Bacillota</taxon>
        <taxon>Bacilli</taxon>
        <taxon>Lactobacillales</taxon>
        <taxon>Lactobacillaceae</taxon>
        <taxon>Oenococcus</taxon>
    </lineage>
</organism>
<dbReference type="AlphaFoldDB" id="D3LC60"/>
<evidence type="ECO:0000313" key="2">
    <source>
        <dbReference type="Proteomes" id="UP000003075"/>
    </source>
</evidence>
<proteinExistence type="predicted"/>
<accession>D3LC60</accession>
<evidence type="ECO:0000313" key="1">
    <source>
        <dbReference type="EMBL" id="EFD87507.1"/>
    </source>
</evidence>
<dbReference type="Pfam" id="PF04630">
    <property type="entry name" value="Phage_TTP_1"/>
    <property type="match status" value="1"/>
</dbReference>
<protein>
    <recommendedName>
        <fullName evidence="3">Phage major tail protein</fullName>
    </recommendedName>
</protein>
<name>D3LC60_OENOE</name>
<gene>
    <name evidence="1" type="ORF">AWRIB429_1940</name>
</gene>
<reference evidence="1 2" key="1">
    <citation type="journal article" date="2010" name="Appl. Microbiol. Biotechnol.">
        <title>Genotypic diversity in Oenococcus oeni by high-density microarray comparative genome hybridization and whole genome sequencing.</title>
        <authorList>
            <person name="Borneman A.R."/>
            <person name="Bartowsky E.J."/>
            <person name="McCarthy J."/>
            <person name="Chambers P.J."/>
        </authorList>
    </citation>
    <scope>NUCLEOTIDE SEQUENCE [LARGE SCALE GENOMIC DNA]</scope>
    <source>
        <strain evidence="1 2">AWRIB429</strain>
    </source>
</reference>
<sequence>MATVGLKLVQLALVGPDGKILTDATKGLSANGVYAVDSGVFSAKTANITGLEAASTKVYGNNRVVDLQHTKGDSSVALDFNALPHDILMKILGQVSDGKGGYTQGDKPKVAMLITTDALAEDGQVYFGFRQGEIINPDFNNGTDTTTDTRNDDNLTYSPLDNPDWNNNPGKLWYSNETGFTQDIMLADVFQGYAAAAQSAG</sequence>
<dbReference type="GeneID" id="75065319"/>
<comment type="caution">
    <text evidence="1">The sequence shown here is derived from an EMBL/GenBank/DDBJ whole genome shotgun (WGS) entry which is preliminary data.</text>
</comment>
<dbReference type="InterPro" id="IPR006724">
    <property type="entry name" value="Phage_TTP"/>
</dbReference>
<dbReference type="RefSeq" id="WP_002819738.1">
    <property type="nucleotide sequence ID" value="NZ_ACSE01000033.1"/>
</dbReference>
<evidence type="ECO:0008006" key="3">
    <source>
        <dbReference type="Google" id="ProtNLM"/>
    </source>
</evidence>
<dbReference type="OrthoDB" id="2143665at2"/>